<protein>
    <submittedName>
        <fullName evidence="3">MATE family multidrug resistance protein</fullName>
    </submittedName>
</protein>
<feature type="transmembrane region" description="Helical" evidence="2">
    <location>
        <begin position="21"/>
        <end position="42"/>
    </location>
</feature>
<feature type="transmembrane region" description="Helical" evidence="2">
    <location>
        <begin position="62"/>
        <end position="81"/>
    </location>
</feature>
<keyword evidence="1" id="KW-0813">Transport</keyword>
<dbReference type="GO" id="GO:0042910">
    <property type="term" value="F:xenobiotic transmembrane transporter activity"/>
    <property type="evidence" value="ECO:0007669"/>
    <property type="project" value="InterPro"/>
</dbReference>
<feature type="transmembrane region" description="Helical" evidence="2">
    <location>
        <begin position="281"/>
        <end position="311"/>
    </location>
</feature>
<dbReference type="NCBIfam" id="TIGR00797">
    <property type="entry name" value="matE"/>
    <property type="match status" value="1"/>
</dbReference>
<feature type="transmembrane region" description="Helical" evidence="2">
    <location>
        <begin position="398"/>
        <end position="417"/>
    </location>
</feature>
<name>A0A3D9HB35_9PROT</name>
<dbReference type="RefSeq" id="WP_115938226.1">
    <property type="nucleotide sequence ID" value="NZ_QRDW01000010.1"/>
</dbReference>
<evidence type="ECO:0000256" key="2">
    <source>
        <dbReference type="SAM" id="Phobius"/>
    </source>
</evidence>
<proteinExistence type="predicted"/>
<reference evidence="3 4" key="1">
    <citation type="submission" date="2018-07" db="EMBL/GenBank/DDBJ databases">
        <title>Genomic Encyclopedia of Type Strains, Phase III (KMG-III): the genomes of soil and plant-associated and newly described type strains.</title>
        <authorList>
            <person name="Whitman W."/>
        </authorList>
    </citation>
    <scope>NUCLEOTIDE SEQUENCE [LARGE SCALE GENOMIC DNA]</scope>
    <source>
        <strain evidence="3 4">CECT 8488</strain>
    </source>
</reference>
<dbReference type="GO" id="GO:0005886">
    <property type="term" value="C:plasma membrane"/>
    <property type="evidence" value="ECO:0007669"/>
    <property type="project" value="TreeGrafter"/>
</dbReference>
<evidence type="ECO:0000313" key="3">
    <source>
        <dbReference type="EMBL" id="RED46216.1"/>
    </source>
</evidence>
<feature type="transmembrane region" description="Helical" evidence="2">
    <location>
        <begin position="140"/>
        <end position="161"/>
    </location>
</feature>
<dbReference type="PANTHER" id="PTHR43298:SF2">
    <property type="entry name" value="FMN_FAD EXPORTER YEEO-RELATED"/>
    <property type="match status" value="1"/>
</dbReference>
<feature type="transmembrane region" description="Helical" evidence="2">
    <location>
        <begin position="205"/>
        <end position="226"/>
    </location>
</feature>
<feature type="transmembrane region" description="Helical" evidence="2">
    <location>
        <begin position="168"/>
        <end position="193"/>
    </location>
</feature>
<keyword evidence="2" id="KW-0812">Transmembrane</keyword>
<feature type="transmembrane region" description="Helical" evidence="2">
    <location>
        <begin position="358"/>
        <end position="377"/>
    </location>
</feature>
<dbReference type="InterPro" id="IPR002528">
    <property type="entry name" value="MATE_fam"/>
</dbReference>
<organism evidence="3 4">
    <name type="scientific">Aestuariispira insulae</name>
    <dbReference type="NCBI Taxonomy" id="1461337"/>
    <lineage>
        <taxon>Bacteria</taxon>
        <taxon>Pseudomonadati</taxon>
        <taxon>Pseudomonadota</taxon>
        <taxon>Alphaproteobacteria</taxon>
        <taxon>Rhodospirillales</taxon>
        <taxon>Kiloniellaceae</taxon>
        <taxon>Aestuariispira</taxon>
    </lineage>
</organism>
<dbReference type="GO" id="GO:0015297">
    <property type="term" value="F:antiporter activity"/>
    <property type="evidence" value="ECO:0007669"/>
    <property type="project" value="InterPro"/>
</dbReference>
<dbReference type="Proteomes" id="UP000256845">
    <property type="component" value="Unassembled WGS sequence"/>
</dbReference>
<gene>
    <name evidence="3" type="ORF">DFP90_110126</name>
</gene>
<comment type="caution">
    <text evidence="3">The sequence shown here is derived from an EMBL/GenBank/DDBJ whole genome shotgun (WGS) entry which is preliminary data.</text>
</comment>
<dbReference type="OrthoDB" id="9780160at2"/>
<feature type="transmembrane region" description="Helical" evidence="2">
    <location>
        <begin position="251"/>
        <end position="275"/>
    </location>
</feature>
<dbReference type="Pfam" id="PF01554">
    <property type="entry name" value="MatE"/>
    <property type="match status" value="2"/>
</dbReference>
<feature type="transmembrane region" description="Helical" evidence="2">
    <location>
        <begin position="102"/>
        <end position="120"/>
    </location>
</feature>
<dbReference type="PANTHER" id="PTHR43298">
    <property type="entry name" value="MULTIDRUG RESISTANCE PROTEIN NORM-RELATED"/>
    <property type="match status" value="1"/>
</dbReference>
<evidence type="ECO:0000256" key="1">
    <source>
        <dbReference type="ARBA" id="ARBA00022448"/>
    </source>
</evidence>
<dbReference type="InterPro" id="IPR050222">
    <property type="entry name" value="MATE_MdtK"/>
</dbReference>
<dbReference type="AlphaFoldDB" id="A0A3D9HB35"/>
<keyword evidence="2" id="KW-1133">Transmembrane helix</keyword>
<feature type="transmembrane region" description="Helical" evidence="2">
    <location>
        <begin position="423"/>
        <end position="442"/>
    </location>
</feature>
<sequence length="459" mass="49571">MSLPSYKLQTSRQRVARHVAELMRLAMPVIVSRAGLLLLAAADMVMLGRLGAQDVAVYTLGTSPFVVLLVIGIGLMFGTMVSTSHAHGEGKLAEVGPVWKRSLPYALLIGLVMLGLSQFGDAYFEATRPAEDLRAGSARIMALQGIGLLPSILFVTTSFFLEGLGRPYPVLVTIGLANLVNIALNAVLIYGLFGTDALGAEGAALATVTARSFMALTLIGYVWFLPDREALGIRLKLPRSWWRDSRTQRHYGYAAGLSYGFETASFAVMSVYAGWLGADAAAVYGICINLMGMLFMTALGFATATAVRVGIAHGRRDHRDRALAGWTGLAATTVLMSLYAFSFWFWPEMVIGVYLDDASLIALSVPILSILGLIMYADGGQIVMAQSLRAATDTWIPTMLNFTSYMAIMIPCGYLFTQILPHGVFGLFEAIAVGSVVSVSILTGRWIWLCRQDHTHFGS</sequence>
<dbReference type="EMBL" id="QRDW01000010">
    <property type="protein sequence ID" value="RED46216.1"/>
    <property type="molecule type" value="Genomic_DNA"/>
</dbReference>
<evidence type="ECO:0000313" key="4">
    <source>
        <dbReference type="Proteomes" id="UP000256845"/>
    </source>
</evidence>
<keyword evidence="4" id="KW-1185">Reference proteome</keyword>
<feature type="transmembrane region" description="Helical" evidence="2">
    <location>
        <begin position="323"/>
        <end position="346"/>
    </location>
</feature>
<accession>A0A3D9HB35</accession>
<keyword evidence="2" id="KW-0472">Membrane</keyword>